<comment type="similarity">
    <text evidence="1">Belongs to the serine-aspartate repeat-containing protein (SDr) family.</text>
</comment>
<feature type="signal peptide" evidence="8">
    <location>
        <begin position="1"/>
        <end position="29"/>
    </location>
</feature>
<dbReference type="InterPro" id="IPR019931">
    <property type="entry name" value="LPXTG_anchor"/>
</dbReference>
<dbReference type="RefSeq" id="WP_311810061.1">
    <property type="nucleotide sequence ID" value="NZ_JARPZN010000015.1"/>
</dbReference>
<feature type="region of interest" description="Disordered" evidence="6">
    <location>
        <begin position="36"/>
        <end position="106"/>
    </location>
</feature>
<gene>
    <name evidence="10" type="ORF">P7E30_15180</name>
</gene>
<comment type="caution">
    <text evidence="10">The sequence shown here is derived from an EMBL/GenBank/DDBJ whole genome shotgun (WGS) entry which is preliminary data.</text>
</comment>
<evidence type="ECO:0000256" key="8">
    <source>
        <dbReference type="SAM" id="SignalP"/>
    </source>
</evidence>
<keyword evidence="7" id="KW-0472">Membrane</keyword>
<evidence type="ECO:0000256" key="3">
    <source>
        <dbReference type="ARBA" id="ARBA00022525"/>
    </source>
</evidence>
<evidence type="ECO:0000256" key="1">
    <source>
        <dbReference type="ARBA" id="ARBA00007257"/>
    </source>
</evidence>
<feature type="transmembrane region" description="Helical" evidence="7">
    <location>
        <begin position="1558"/>
        <end position="1578"/>
    </location>
</feature>
<feature type="compositionally biased region" description="Low complexity" evidence="6">
    <location>
        <begin position="36"/>
        <end position="52"/>
    </location>
</feature>
<evidence type="ECO:0000256" key="6">
    <source>
        <dbReference type="SAM" id="MobiDB-lite"/>
    </source>
</evidence>
<evidence type="ECO:0000259" key="9">
    <source>
        <dbReference type="PROSITE" id="PS50847"/>
    </source>
</evidence>
<keyword evidence="3" id="KW-0964">Secreted</keyword>
<feature type="compositionally biased region" description="Polar residues" evidence="6">
    <location>
        <begin position="80"/>
        <end position="101"/>
    </location>
</feature>
<dbReference type="Proteomes" id="UP001183682">
    <property type="component" value="Unassembled WGS sequence"/>
</dbReference>
<evidence type="ECO:0000256" key="2">
    <source>
        <dbReference type="ARBA" id="ARBA00022512"/>
    </source>
</evidence>
<evidence type="ECO:0000313" key="11">
    <source>
        <dbReference type="Proteomes" id="UP001183682"/>
    </source>
</evidence>
<evidence type="ECO:0000256" key="5">
    <source>
        <dbReference type="ARBA" id="ARBA00023088"/>
    </source>
</evidence>
<keyword evidence="4 8" id="KW-0732">Signal</keyword>
<keyword evidence="2" id="KW-0134">Cell wall</keyword>
<evidence type="ECO:0000313" key="10">
    <source>
        <dbReference type="EMBL" id="MDT2691519.1"/>
    </source>
</evidence>
<feature type="compositionally biased region" description="Low complexity" evidence="6">
    <location>
        <begin position="59"/>
        <end position="72"/>
    </location>
</feature>
<name>A0AAE4KWZ4_ENTGA</name>
<dbReference type="Gene3D" id="2.60.40.3930">
    <property type="match status" value="1"/>
</dbReference>
<dbReference type="InterPro" id="IPR013783">
    <property type="entry name" value="Ig-like_fold"/>
</dbReference>
<keyword evidence="5" id="KW-0572">Peptidoglycan-anchor</keyword>
<keyword evidence="7" id="KW-1133">Transmembrane helix</keyword>
<dbReference type="PROSITE" id="PS50847">
    <property type="entry name" value="GRAM_POS_ANCHORING"/>
    <property type="match status" value="1"/>
</dbReference>
<feature type="chain" id="PRO_5041949474" evidence="8">
    <location>
        <begin position="30"/>
        <end position="1585"/>
    </location>
</feature>
<organism evidence="10 11">
    <name type="scientific">Enterococcus gallinarum</name>
    <dbReference type="NCBI Taxonomy" id="1353"/>
    <lineage>
        <taxon>Bacteria</taxon>
        <taxon>Bacillati</taxon>
        <taxon>Bacillota</taxon>
        <taxon>Bacilli</taxon>
        <taxon>Lactobacillales</taxon>
        <taxon>Enterococcaceae</taxon>
        <taxon>Enterococcus</taxon>
    </lineage>
</organism>
<dbReference type="Gene3D" id="2.60.40.10">
    <property type="entry name" value="Immunoglobulins"/>
    <property type="match status" value="7"/>
</dbReference>
<dbReference type="Pfam" id="PF17802">
    <property type="entry name" value="SpaA"/>
    <property type="match status" value="7"/>
</dbReference>
<sequence length="1585" mass="175288">MSKVKKLMTTLMLFLTLSGTIVEPVSVLAETMNTVETQEVQEDTTATEAVESSTEEAETSTTSSDQSTNTKTDQQEKIGESQNANDSPTSETVEEMTQSSTEEADQSVYDYLREQGYEMLEDGTIVSTNGTTYRDDYLSVIQEVKNMLNPNRISFRMARAAGQSVYVNRDYGSSTIGWTYSNGISELGWYAKKDANGGMLWCIEPGVPLNWGQNYPYTTSEVSQDKYIRASLAVYYGWEKQKSVINAFYTERLVQEITTGVTTSGIYDYNGVASQSGYNTFRKNILAEVETFFTLPSFAGKTYNVKLGETLTLTDSTGNLSKYKVTADTANVTVSQSGNTLKITPKSDSKESGRLTLRYQIAAEYEGATILYSAPYLQDVMKARIGDPRFFSVNLNVELQGQGEIIKVDENGKGLAGAQFEIKNKTTNKTETKTTDKDGKISGKWDSGTVLEIQEVKAPSGYVLNTVKKTLTIEANKTKSVTFTNKAQVGTITIDKSAAETGKDMPNSNYSLKGNEFTVYKGEKAEGTAVGTITTDESGIGRLTGLPLGKYSFKERKASNGFILNTKTWTVELTYAGQNVEITTVSQAVTNQEQKGSVVLTKQDSTTGSTPQGDTTFAGAEFDLFRKSDNKKLGHYTTNDKGQLTVNNLLIDAYYFVETKAPVGYVLDKTPVEFSIAYAGQTANVAKQASVMKKNTVVTGGFDLIKTGNYNWYTTAWNWLTGKDTSDQPTVLEGVEFTVKQDFGNKEVVGKALTDKQGYVSFNNLPYGTYIVSETKTPTGFKGIADFKVTISEDGQRFHYVVENKVKEAKVKFVKVDSETGKTIVRSNAGFEIYSKTTGEQLVMQDLQGKEQSVFYTDEEGVLQLPTQFAFGKYYAKEVKAPEGYVLAKNTIDFEVNGDEKDGLVVVTIKNDNQKGQLTLHKTVQTAMSVAEKESEYGSYSEIQFDQGNGEGFSFKIRPTEDIITADGTIRFTAGEFLQKDGEDRVWTTDSEGNFQTEAFLYGGKYELVEVKAPAGVNLEDTKPIPFEITYAGQNVDITSTSATAENNLQIINIYGHKKQEVITGWEDGKAIVELEDAKNGQVFALRTGQDLQIGNTTIKAGTTVGYAEVKDGVISFEKMLLPNVQADYYLQEVNAGSDHVLNEAQYHFTYTPATNDREHEIHVWADSFAENKQAMTRIVRNPIVNELARATVKLVKTDDLDGQPLENVAFDLVRIDSIKNENGEESTTETVISKHATNAAGEIVVENLPTGNYKFVESRPLDWYQDNTDDLTFTITPKEDGTVIELSAVNFRKPLEITTKFATTKDGHKQANPDIDNELTDYVSVDGMKPGHTYFVDTAYVNRDTEEVVSTSTSEITTDKEGTFEFTTELSLPKGTLKDSTRLTATHVIYEDKDKTKEIGRHDDLENDEQTVTFKSPKVSIRTKAHTGDNKTQTFTHGDIINAYDNVDLSHENVLDGTERAFEAILVAQTPDGKMTDIWTSGKINYVVNDSTIVKQVKTQVDTSKYPEGTTFFFKEVGYNESGEKDCEHNFDGKDKQQALTPVKKGTLPKTGSTTSIYLMVAGAVLLLVVALGFFFLRKKQMNK</sequence>
<evidence type="ECO:0000256" key="4">
    <source>
        <dbReference type="ARBA" id="ARBA00022729"/>
    </source>
</evidence>
<protein>
    <submittedName>
        <fullName evidence="10">SpaA isopeptide-forming pilin-related protein</fullName>
    </submittedName>
</protein>
<dbReference type="PANTHER" id="PTHR36108">
    <property type="entry name" value="COLOSSIN-B-RELATED"/>
    <property type="match status" value="1"/>
</dbReference>
<feature type="domain" description="Gram-positive cocci surface proteins LPxTG" evidence="9">
    <location>
        <begin position="1549"/>
        <end position="1585"/>
    </location>
</feature>
<dbReference type="InterPro" id="IPR041100">
    <property type="entry name" value="TQ"/>
</dbReference>
<keyword evidence="7" id="KW-0812">Transmembrane</keyword>
<dbReference type="PANTHER" id="PTHR36108:SF13">
    <property type="entry name" value="COLOSSIN-B-RELATED"/>
    <property type="match status" value="1"/>
</dbReference>
<proteinExistence type="inferred from homology"/>
<reference evidence="10" key="1">
    <citation type="submission" date="2023-03" db="EMBL/GenBank/DDBJ databases">
        <authorList>
            <person name="Shen W."/>
            <person name="Cai J."/>
        </authorList>
    </citation>
    <scope>NUCLEOTIDE SEQUENCE</scope>
    <source>
        <strain evidence="10">K69-2</strain>
    </source>
</reference>
<accession>A0AAE4KWZ4</accession>
<evidence type="ECO:0000256" key="7">
    <source>
        <dbReference type="SAM" id="Phobius"/>
    </source>
</evidence>
<dbReference type="EMBL" id="JARPZN010000015">
    <property type="protein sequence ID" value="MDT2691519.1"/>
    <property type="molecule type" value="Genomic_DNA"/>
</dbReference>
<dbReference type="NCBIfam" id="TIGR01167">
    <property type="entry name" value="LPXTG_anchor"/>
    <property type="match status" value="1"/>
</dbReference>
<dbReference type="InterPro" id="IPR041033">
    <property type="entry name" value="SpaA_PFL_dom_1"/>
</dbReference>
<dbReference type="Pfam" id="PF00746">
    <property type="entry name" value="Gram_pos_anchor"/>
    <property type="match status" value="1"/>
</dbReference>
<dbReference type="SUPFAM" id="SSF49478">
    <property type="entry name" value="Cna protein B-type domain"/>
    <property type="match status" value="3"/>
</dbReference>
<dbReference type="Pfam" id="PF18202">
    <property type="entry name" value="TQ"/>
    <property type="match status" value="1"/>
</dbReference>